<proteinExistence type="predicted"/>
<organism evidence="1 2">
    <name type="scientific">Vibrio cholerae</name>
    <dbReference type="NCBI Taxonomy" id="666"/>
    <lineage>
        <taxon>Bacteria</taxon>
        <taxon>Pseudomonadati</taxon>
        <taxon>Pseudomonadota</taxon>
        <taxon>Gammaproteobacteria</taxon>
        <taxon>Vibrionales</taxon>
        <taxon>Vibrionaceae</taxon>
        <taxon>Vibrio</taxon>
    </lineage>
</organism>
<comment type="caution">
    <text evidence="1">The sequence shown here is derived from an EMBL/GenBank/DDBJ whole genome shotgun (WGS) entry which is preliminary data.</text>
</comment>
<dbReference type="AlphaFoldDB" id="A0A5Q6PIU7"/>
<name>A0A5Q6PIU7_VIBCL</name>
<dbReference type="Proteomes" id="UP000323225">
    <property type="component" value="Unassembled WGS sequence"/>
</dbReference>
<evidence type="ECO:0000313" key="2">
    <source>
        <dbReference type="Proteomes" id="UP000323225"/>
    </source>
</evidence>
<accession>A0A5Q6PIU7</accession>
<protein>
    <submittedName>
        <fullName evidence="1">Uncharacterized protein</fullName>
    </submittedName>
</protein>
<gene>
    <name evidence="1" type="ORF">F0M16_11030</name>
</gene>
<reference evidence="1 2" key="1">
    <citation type="submission" date="2019-09" db="EMBL/GenBank/DDBJ databases">
        <authorList>
            <person name="Kritzky A."/>
            <person name="Schelkanova E.Y."/>
            <person name="Alkhova Z.V."/>
            <person name="Smirnova N.I."/>
        </authorList>
    </citation>
    <scope>NUCLEOTIDE SEQUENCE [LARGE SCALE GENOMIC DNA]</scope>
    <source>
        <strain evidence="1 2">M1526</strain>
    </source>
</reference>
<evidence type="ECO:0000313" key="1">
    <source>
        <dbReference type="EMBL" id="KAA1254792.1"/>
    </source>
</evidence>
<sequence length="141" mass="16211">MNIYPVKAFTKEDLIKIVNEELANTRFRVRVTAINNFDDFNCLFDTNTDKKILVQFVCRGGAAKIRVRAIHRIKNHRKPYTYLFNGQGGKNLETLIYNGEEGKCYSVSRNQLNSYFSFKYGNQVSKEQLDKLSEVAMAIAA</sequence>
<dbReference type="EMBL" id="VUAA01000010">
    <property type="protein sequence ID" value="KAA1254792.1"/>
    <property type="molecule type" value="Genomic_DNA"/>
</dbReference>